<dbReference type="SUPFAM" id="SSF52540">
    <property type="entry name" value="P-loop containing nucleoside triphosphate hydrolases"/>
    <property type="match status" value="1"/>
</dbReference>
<comment type="similarity">
    <text evidence="1">Belongs to the ABC transporter superfamily.</text>
</comment>
<comment type="caution">
    <text evidence="7">The sequence shown here is derived from an EMBL/GenBank/DDBJ whole genome shotgun (WGS) entry which is preliminary data.</text>
</comment>
<sequence length="288" mass="31843">MEETLPDGTRRVTEVPAHHGRAAEDDGLKHVQPTDEHVIEVRDVEVRFGSFTVFKNLNLDVRRGEILGFVGGSGQGKSVLMRTILDLVPKYSGTIRLFGEDVDKLSVPQRALLNRRYGVLFQMGALFSSLTVKENIQVPMKEQGSNMSKQLMDELALMKIDMVGLARNAADKLPSELSGGMIKRAGLARALALDPDLLFVDEPTSGLDPIGAANFDDLIAGLRDTLGLTVYMVTHDLDSLWNVCDRVAVLADKRVIVNGPVQDLIDYDHPWVREYFRGVRGGRFVDAE</sequence>
<evidence type="ECO:0000256" key="4">
    <source>
        <dbReference type="ARBA" id="ARBA00022840"/>
    </source>
</evidence>
<dbReference type="GO" id="GO:0005524">
    <property type="term" value="F:ATP binding"/>
    <property type="evidence" value="ECO:0007669"/>
    <property type="project" value="UniProtKB-KW"/>
</dbReference>
<proteinExistence type="inferred from homology"/>
<dbReference type="AlphaFoldDB" id="A0A8B2NTN3"/>
<feature type="compositionally biased region" description="Basic and acidic residues" evidence="5">
    <location>
        <begin position="8"/>
        <end position="26"/>
    </location>
</feature>
<keyword evidence="3" id="KW-0547">Nucleotide-binding</keyword>
<dbReference type="Gene3D" id="3.40.50.300">
    <property type="entry name" value="P-loop containing nucleotide triphosphate hydrolases"/>
    <property type="match status" value="1"/>
</dbReference>
<dbReference type="Pfam" id="PF00005">
    <property type="entry name" value="ABC_tran"/>
    <property type="match status" value="1"/>
</dbReference>
<evidence type="ECO:0000256" key="3">
    <source>
        <dbReference type="ARBA" id="ARBA00022741"/>
    </source>
</evidence>
<evidence type="ECO:0000259" key="6">
    <source>
        <dbReference type="PROSITE" id="PS50893"/>
    </source>
</evidence>
<dbReference type="SMART" id="SM00382">
    <property type="entry name" value="AAA"/>
    <property type="match status" value="1"/>
</dbReference>
<accession>A0A8B2NTN3</accession>
<organism evidence="7 8">
    <name type="scientific">Acuticoccus sediminis</name>
    <dbReference type="NCBI Taxonomy" id="2184697"/>
    <lineage>
        <taxon>Bacteria</taxon>
        <taxon>Pseudomonadati</taxon>
        <taxon>Pseudomonadota</taxon>
        <taxon>Alphaproteobacteria</taxon>
        <taxon>Hyphomicrobiales</taxon>
        <taxon>Amorphaceae</taxon>
        <taxon>Acuticoccus</taxon>
    </lineage>
</organism>
<evidence type="ECO:0000256" key="2">
    <source>
        <dbReference type="ARBA" id="ARBA00022448"/>
    </source>
</evidence>
<name>A0A8B2NTN3_9HYPH</name>
<dbReference type="PROSITE" id="PS50893">
    <property type="entry name" value="ABC_TRANSPORTER_2"/>
    <property type="match status" value="1"/>
</dbReference>
<dbReference type="InterPro" id="IPR027417">
    <property type="entry name" value="P-loop_NTPase"/>
</dbReference>
<feature type="region of interest" description="Disordered" evidence="5">
    <location>
        <begin position="1"/>
        <end position="26"/>
    </location>
</feature>
<keyword evidence="8" id="KW-1185">Reference proteome</keyword>
<dbReference type="PANTHER" id="PTHR43023">
    <property type="entry name" value="PROTEIN TRIGALACTOSYLDIACYLGLYCEROL 3, CHLOROPLASTIC"/>
    <property type="match status" value="1"/>
</dbReference>
<evidence type="ECO:0000256" key="1">
    <source>
        <dbReference type="ARBA" id="ARBA00005417"/>
    </source>
</evidence>
<keyword evidence="2" id="KW-0813">Transport</keyword>
<evidence type="ECO:0000256" key="5">
    <source>
        <dbReference type="SAM" id="MobiDB-lite"/>
    </source>
</evidence>
<dbReference type="InterPro" id="IPR003593">
    <property type="entry name" value="AAA+_ATPase"/>
</dbReference>
<feature type="domain" description="ABC transporter" evidence="6">
    <location>
        <begin position="39"/>
        <end position="277"/>
    </location>
</feature>
<dbReference type="CDD" id="cd03261">
    <property type="entry name" value="ABC_Org_Solvent_Resistant"/>
    <property type="match status" value="1"/>
</dbReference>
<evidence type="ECO:0000313" key="8">
    <source>
        <dbReference type="Proteomes" id="UP000249590"/>
    </source>
</evidence>
<dbReference type="PANTHER" id="PTHR43023:SF3">
    <property type="entry name" value="PROTEIN TRIGALACTOSYLDIACYLGLYCEROL 3, CHLOROPLASTIC"/>
    <property type="match status" value="1"/>
</dbReference>
<dbReference type="GO" id="GO:0016887">
    <property type="term" value="F:ATP hydrolysis activity"/>
    <property type="evidence" value="ECO:0007669"/>
    <property type="project" value="InterPro"/>
</dbReference>
<reference evidence="7 8" key="1">
    <citation type="submission" date="2018-05" db="EMBL/GenBank/DDBJ databases">
        <title>Acuticoccus sediminis sp. nov., isolated from deep-sea sediment of Indian Ocean.</title>
        <authorList>
            <person name="Liu X."/>
            <person name="Lai Q."/>
            <person name="Du Y."/>
            <person name="Sun F."/>
            <person name="Zhang X."/>
            <person name="Wang S."/>
            <person name="Shao Z."/>
        </authorList>
    </citation>
    <scope>NUCLEOTIDE SEQUENCE [LARGE SCALE GENOMIC DNA]</scope>
    <source>
        <strain evidence="7 8">PTG4-2</strain>
    </source>
</reference>
<evidence type="ECO:0000313" key="7">
    <source>
        <dbReference type="EMBL" id="RAH99719.1"/>
    </source>
</evidence>
<dbReference type="Proteomes" id="UP000249590">
    <property type="component" value="Unassembled WGS sequence"/>
</dbReference>
<gene>
    <name evidence="7" type="ORF">DLJ53_18315</name>
</gene>
<keyword evidence="4 7" id="KW-0067">ATP-binding</keyword>
<dbReference type="InterPro" id="IPR017871">
    <property type="entry name" value="ABC_transporter-like_CS"/>
</dbReference>
<dbReference type="PROSITE" id="PS00211">
    <property type="entry name" value="ABC_TRANSPORTER_1"/>
    <property type="match status" value="1"/>
</dbReference>
<dbReference type="InterPro" id="IPR003439">
    <property type="entry name" value="ABC_transporter-like_ATP-bd"/>
</dbReference>
<dbReference type="OrthoDB" id="9802264at2"/>
<protein>
    <submittedName>
        <fullName evidence="7">ABC transporter ATP-binding protein</fullName>
    </submittedName>
</protein>
<dbReference type="EMBL" id="QHHQ01000004">
    <property type="protein sequence ID" value="RAH99719.1"/>
    <property type="molecule type" value="Genomic_DNA"/>
</dbReference>